<dbReference type="PANTHER" id="PTHR36617:SF16">
    <property type="entry name" value="OS04G0516500 PROTEIN"/>
    <property type="match status" value="1"/>
</dbReference>
<proteinExistence type="predicted"/>
<evidence type="ECO:0008006" key="2">
    <source>
        <dbReference type="Google" id="ProtNLM"/>
    </source>
</evidence>
<feature type="non-terminal residue" evidence="1">
    <location>
        <position position="184"/>
    </location>
</feature>
<accession>A0A699KP37</accession>
<protein>
    <recommendedName>
        <fullName evidence="2">RNA-directed DNA polymerase, eukaryota</fullName>
    </recommendedName>
</protein>
<gene>
    <name evidence="1" type="ORF">Tci_671345</name>
</gene>
<evidence type="ECO:0000313" key="1">
    <source>
        <dbReference type="EMBL" id="GFA99373.1"/>
    </source>
</evidence>
<organism evidence="1">
    <name type="scientific">Tanacetum cinerariifolium</name>
    <name type="common">Dalmatian daisy</name>
    <name type="synonym">Chrysanthemum cinerariifolium</name>
    <dbReference type="NCBI Taxonomy" id="118510"/>
    <lineage>
        <taxon>Eukaryota</taxon>
        <taxon>Viridiplantae</taxon>
        <taxon>Streptophyta</taxon>
        <taxon>Embryophyta</taxon>
        <taxon>Tracheophyta</taxon>
        <taxon>Spermatophyta</taxon>
        <taxon>Magnoliopsida</taxon>
        <taxon>eudicotyledons</taxon>
        <taxon>Gunneridae</taxon>
        <taxon>Pentapetalae</taxon>
        <taxon>asterids</taxon>
        <taxon>campanulids</taxon>
        <taxon>Asterales</taxon>
        <taxon>Asteraceae</taxon>
        <taxon>Asteroideae</taxon>
        <taxon>Anthemideae</taxon>
        <taxon>Anthemidinae</taxon>
        <taxon>Tanacetum</taxon>
    </lineage>
</organism>
<dbReference type="PANTHER" id="PTHR36617">
    <property type="entry name" value="PROTEIN, PUTATIVE-RELATED"/>
    <property type="match status" value="1"/>
</dbReference>
<dbReference type="AlphaFoldDB" id="A0A699KP37"/>
<name>A0A699KP37_TANCI</name>
<comment type="caution">
    <text evidence="1">The sequence shown here is derived from an EMBL/GenBank/DDBJ whole genome shotgun (WGS) entry which is preliminary data.</text>
</comment>
<sequence length="184" mass="21526">MRIKLRNKESTAFWDDNWIGGKVLKYSFPRTYALETEKEVTVNSKMSDTRLENSLRRSIRGGVEHVQFNELFDMLQSVSLMPYSDRWVWSLEGSGEFSVASIQKIIDDNCLSKVDTRTLWIKYVPIKVNVLTWKIKIEALPTRFNISRRDIHIYFKCTSEEALSLPILDDLKEMSVLDVGNRRK</sequence>
<reference evidence="1" key="1">
    <citation type="journal article" date="2019" name="Sci. Rep.">
        <title>Draft genome of Tanacetum cinerariifolium, the natural source of mosquito coil.</title>
        <authorList>
            <person name="Yamashiro T."/>
            <person name="Shiraishi A."/>
            <person name="Satake H."/>
            <person name="Nakayama K."/>
        </authorList>
    </citation>
    <scope>NUCLEOTIDE SEQUENCE</scope>
</reference>
<dbReference type="EMBL" id="BKCJ010529375">
    <property type="protein sequence ID" value="GFA99373.1"/>
    <property type="molecule type" value="Genomic_DNA"/>
</dbReference>